<evidence type="ECO:0000256" key="1">
    <source>
        <dbReference type="ARBA" id="ARBA00004448"/>
    </source>
</evidence>
<comment type="similarity">
    <text evidence="2 11">Belongs to the mitochondrial carrier (TC 2.A.29) family.</text>
</comment>
<keyword evidence="7" id="KW-1133">Transmembrane helix</keyword>
<evidence type="ECO:0000313" key="13">
    <source>
        <dbReference type="EMBL" id="SSX27950.1"/>
    </source>
</evidence>
<evidence type="ECO:0000256" key="6">
    <source>
        <dbReference type="ARBA" id="ARBA00022792"/>
    </source>
</evidence>
<dbReference type="GO" id="GO:1990519">
    <property type="term" value="P:pyrimidine nucleotide import into mitochondrion"/>
    <property type="evidence" value="ECO:0007669"/>
    <property type="project" value="TreeGrafter"/>
</dbReference>
<dbReference type="InterPro" id="IPR018108">
    <property type="entry name" value="MCP_transmembrane"/>
</dbReference>
<feature type="repeat" description="Solcar" evidence="10">
    <location>
        <begin position="4"/>
        <end position="142"/>
    </location>
</feature>
<keyword evidence="6" id="KW-0999">Mitochondrion inner membrane</keyword>
<evidence type="ECO:0000256" key="8">
    <source>
        <dbReference type="ARBA" id="ARBA00023128"/>
    </source>
</evidence>
<dbReference type="GO" id="GO:0015218">
    <property type="term" value="F:pyrimidine nucleotide transmembrane transporter activity"/>
    <property type="evidence" value="ECO:0007669"/>
    <property type="project" value="InterPro"/>
</dbReference>
<proteinExistence type="inferred from homology"/>
<dbReference type="VEuPathDB" id="VectorBase:CSON014979"/>
<organism evidence="12">
    <name type="scientific">Culicoides sonorensis</name>
    <name type="common">Biting midge</name>
    <dbReference type="NCBI Taxonomy" id="179676"/>
    <lineage>
        <taxon>Eukaryota</taxon>
        <taxon>Metazoa</taxon>
        <taxon>Ecdysozoa</taxon>
        <taxon>Arthropoda</taxon>
        <taxon>Hexapoda</taxon>
        <taxon>Insecta</taxon>
        <taxon>Pterygota</taxon>
        <taxon>Neoptera</taxon>
        <taxon>Endopterygota</taxon>
        <taxon>Diptera</taxon>
        <taxon>Nematocera</taxon>
        <taxon>Chironomoidea</taxon>
        <taxon>Ceratopogonidae</taxon>
        <taxon>Ceratopogoninae</taxon>
        <taxon>Culicoides</taxon>
        <taxon>Monoculicoides</taxon>
    </lineage>
</organism>
<evidence type="ECO:0000256" key="2">
    <source>
        <dbReference type="ARBA" id="ARBA00006375"/>
    </source>
</evidence>
<evidence type="ECO:0000256" key="7">
    <source>
        <dbReference type="ARBA" id="ARBA00022989"/>
    </source>
</evidence>
<keyword evidence="4 10" id="KW-0812">Transmembrane</keyword>
<evidence type="ECO:0000256" key="9">
    <source>
        <dbReference type="ARBA" id="ARBA00023136"/>
    </source>
</evidence>
<name>A0A336KTZ3_CULSO</name>
<keyword evidence="9 10" id="KW-0472">Membrane</keyword>
<reference evidence="13" key="2">
    <citation type="submission" date="2018-07" db="EMBL/GenBank/DDBJ databases">
        <authorList>
            <person name="Quirk P.G."/>
            <person name="Krulwich T.A."/>
        </authorList>
    </citation>
    <scope>NUCLEOTIDE SEQUENCE</scope>
</reference>
<keyword evidence="8" id="KW-0496">Mitochondrion</keyword>
<dbReference type="PROSITE" id="PS50920">
    <property type="entry name" value="SOLCAR"/>
    <property type="match status" value="3"/>
</dbReference>
<dbReference type="InterPro" id="IPR049562">
    <property type="entry name" value="SLC25A33/36-like"/>
</dbReference>
<dbReference type="InterPro" id="IPR023395">
    <property type="entry name" value="MCP_dom_sf"/>
</dbReference>
<comment type="subcellular location">
    <subcellularLocation>
        <location evidence="1">Mitochondrion inner membrane</location>
        <topology evidence="1">Multi-pass membrane protein</topology>
    </subcellularLocation>
</comment>
<feature type="repeat" description="Solcar" evidence="10">
    <location>
        <begin position="275"/>
        <end position="359"/>
    </location>
</feature>
<dbReference type="EMBL" id="UFQT01000910">
    <property type="protein sequence ID" value="SSX27950.1"/>
    <property type="molecule type" value="Genomic_DNA"/>
</dbReference>
<accession>A0A336KTZ3</accession>
<feature type="repeat" description="Solcar" evidence="10">
    <location>
        <begin position="152"/>
        <end position="237"/>
    </location>
</feature>
<keyword evidence="5" id="KW-0677">Repeat</keyword>
<evidence type="ECO:0000313" key="12">
    <source>
        <dbReference type="EMBL" id="SSX07612.1"/>
    </source>
</evidence>
<evidence type="ECO:0000256" key="3">
    <source>
        <dbReference type="ARBA" id="ARBA00022448"/>
    </source>
</evidence>
<dbReference type="Pfam" id="PF00153">
    <property type="entry name" value="Mito_carr"/>
    <property type="match status" value="4"/>
</dbReference>
<reference evidence="12" key="1">
    <citation type="submission" date="2018-04" db="EMBL/GenBank/DDBJ databases">
        <authorList>
            <person name="Go L.Y."/>
            <person name="Mitchell J.A."/>
        </authorList>
    </citation>
    <scope>NUCLEOTIDE SEQUENCE</scope>
    <source>
        <tissue evidence="12">Whole organism</tissue>
    </source>
</reference>
<dbReference type="OMA" id="IACLIAY"/>
<dbReference type="AlphaFoldDB" id="A0A336KTZ3"/>
<dbReference type="PANTHER" id="PTHR45829:SF4">
    <property type="entry name" value="MITOCHONDRIAL CARRIER PROTEIN RIM2"/>
    <property type="match status" value="1"/>
</dbReference>
<evidence type="ECO:0000256" key="4">
    <source>
        <dbReference type="ARBA" id="ARBA00022692"/>
    </source>
</evidence>
<evidence type="ECO:0000256" key="10">
    <source>
        <dbReference type="PROSITE-ProRule" id="PRU00282"/>
    </source>
</evidence>
<sequence>MSQVDTVIHLFAGGVAGTVGAIVTCPLEVVKTRLQSSNAFLPPRFSNNDSSGGKGLDAKRIHIEHRNKFCSNILKRRPHQVLAISSCGISSKATSMSIMQCLRHIVETEGPRALFKGLGPNIVGVAPSRAFYFCAYSQTKEAMNTLGLVQPDSPIVHITSASCAGFVSATATNPIWFVKTRLQLDHDSKHKMTVRECIQGIYKSSGLRGFYKGITASYFGISETVIHFVIYEAIKRKLVSFPPLLKCNVTHSLIHYIFAQIEMREQHPTEGKTSRDFAEFMLAGAVSKTVASCIAYPHEVARTRLREEGNKYRTFWQTLYTVWKEEGKAGIYRGLATQLVRQIPNTAIMMATYEAVVYFLTRYYHTGAFYSQNGNSFKEDISASSVVSGGAGYHQESESTIEVARS</sequence>
<dbReference type="EMBL" id="UFQS01000910">
    <property type="protein sequence ID" value="SSX07612.1"/>
    <property type="molecule type" value="Genomic_DNA"/>
</dbReference>
<gene>
    <name evidence="12" type="primary">CSON014979</name>
</gene>
<evidence type="ECO:0000256" key="5">
    <source>
        <dbReference type="ARBA" id="ARBA00022737"/>
    </source>
</evidence>
<keyword evidence="3 11" id="KW-0813">Transport</keyword>
<dbReference type="PANTHER" id="PTHR45829">
    <property type="entry name" value="MITOCHONDRIAL CARRIER PROTEIN RIM2"/>
    <property type="match status" value="1"/>
</dbReference>
<dbReference type="SUPFAM" id="SSF103506">
    <property type="entry name" value="Mitochondrial carrier"/>
    <property type="match status" value="1"/>
</dbReference>
<dbReference type="GO" id="GO:0005743">
    <property type="term" value="C:mitochondrial inner membrane"/>
    <property type="evidence" value="ECO:0007669"/>
    <property type="project" value="UniProtKB-SubCell"/>
</dbReference>
<dbReference type="Gene3D" id="1.50.40.10">
    <property type="entry name" value="Mitochondrial carrier domain"/>
    <property type="match status" value="2"/>
</dbReference>
<protein>
    <submittedName>
        <fullName evidence="12">CSON014979 protein</fullName>
    </submittedName>
</protein>
<evidence type="ECO:0000256" key="11">
    <source>
        <dbReference type="RuleBase" id="RU000488"/>
    </source>
</evidence>